<evidence type="ECO:0000313" key="1">
    <source>
        <dbReference type="EMBL" id="EPF30532.1"/>
    </source>
</evidence>
<proteinExistence type="predicted"/>
<dbReference type="HOGENOM" id="CLU_874187_0_0_12"/>
<accession>S3KE90</accession>
<protein>
    <submittedName>
        <fullName evidence="1">Uncharacterized protein</fullName>
    </submittedName>
</protein>
<keyword evidence="2" id="KW-1185">Reference proteome</keyword>
<dbReference type="Proteomes" id="UP000014541">
    <property type="component" value="Unassembled WGS sequence"/>
</dbReference>
<dbReference type="EMBL" id="ATFF01000006">
    <property type="protein sequence ID" value="EPF30532.1"/>
    <property type="molecule type" value="Genomic_DNA"/>
</dbReference>
<dbReference type="PATRIC" id="fig|1125699.3.peg.865"/>
<evidence type="ECO:0000313" key="2">
    <source>
        <dbReference type="Proteomes" id="UP000014541"/>
    </source>
</evidence>
<name>S3KE90_TREMA</name>
<organism evidence="1 2">
    <name type="scientific">Treponema maltophilum ATCC 51939</name>
    <dbReference type="NCBI Taxonomy" id="1125699"/>
    <lineage>
        <taxon>Bacteria</taxon>
        <taxon>Pseudomonadati</taxon>
        <taxon>Spirochaetota</taxon>
        <taxon>Spirochaetia</taxon>
        <taxon>Spirochaetales</taxon>
        <taxon>Treponemataceae</taxon>
        <taxon>Treponema</taxon>
    </lineage>
</organism>
<dbReference type="OrthoDB" id="2080709at2"/>
<dbReference type="AlphaFoldDB" id="S3KE90"/>
<gene>
    <name evidence="1" type="ORF">HMPREF9194_00849</name>
</gene>
<reference evidence="1 2" key="1">
    <citation type="submission" date="2013-04" db="EMBL/GenBank/DDBJ databases">
        <title>The Genome Sequence of Treponema maltophilum ATCC 51939.</title>
        <authorList>
            <consortium name="The Broad Institute Genomics Platform"/>
            <person name="Earl A."/>
            <person name="Ward D."/>
            <person name="Feldgarden M."/>
            <person name="Gevers D."/>
            <person name="Leonetti C."/>
            <person name="Blanton J.M."/>
            <person name="Dewhirst F.E."/>
            <person name="Izard J."/>
            <person name="Walker B."/>
            <person name="Young S."/>
            <person name="Zeng Q."/>
            <person name="Gargeya S."/>
            <person name="Fitzgerald M."/>
            <person name="Haas B."/>
            <person name="Abouelleil A."/>
            <person name="Allen A.W."/>
            <person name="Alvarado L."/>
            <person name="Arachchi H.M."/>
            <person name="Berlin A.M."/>
            <person name="Chapman S.B."/>
            <person name="Gainer-Dewar J."/>
            <person name="Goldberg J."/>
            <person name="Griggs A."/>
            <person name="Gujja S."/>
            <person name="Hansen M."/>
            <person name="Howarth C."/>
            <person name="Imamovic A."/>
            <person name="Ireland A."/>
            <person name="Larimer J."/>
            <person name="McCowan C."/>
            <person name="Murphy C."/>
            <person name="Pearson M."/>
            <person name="Poon T.W."/>
            <person name="Priest M."/>
            <person name="Roberts A."/>
            <person name="Saif S."/>
            <person name="Shea T."/>
            <person name="Sisk P."/>
            <person name="Sykes S."/>
            <person name="Wortman J."/>
            <person name="Nusbaum C."/>
            <person name="Birren B."/>
        </authorList>
    </citation>
    <scope>NUCLEOTIDE SEQUENCE [LARGE SCALE GENOMIC DNA]</scope>
    <source>
        <strain evidence="1 2">ATCC 51939</strain>
    </source>
</reference>
<sequence length="318" mass="35582">MVKDSIVGGEVFKTRGIRENPSINYEEEFRLITHLNKELRQFVIQDGVIGIVNDGPMAAFTAAAETAYEDIDSVNKGVLAYTLGTELGTGYLDAQGKIPNIPLEVYNFIIDLGSWPEKIFPSDDVRSINNFNTELAGTLQKYTSQSGAFRLAVKYFPKENPTLYNSLFEKNFLIEQSSDSKDAEGLYLTVKPKDMRKPFLEYLMSLAAQGTETNAQRIFSEIGEYLAVAFAETKRILEPTADTAILFGRLVKQKKCFELLHSGSKDLVGENAFMPANEEMALTPLMKQLKDNKYYTVAQFAQAIGAIHYASYRKNILA</sequence>
<dbReference type="RefSeq" id="WP_016525143.1">
    <property type="nucleotide sequence ID" value="NZ_KE332518.1"/>
</dbReference>
<dbReference type="eggNOG" id="ENOG5031D6Q">
    <property type="taxonomic scope" value="Bacteria"/>
</dbReference>
<comment type="caution">
    <text evidence="1">The sequence shown here is derived from an EMBL/GenBank/DDBJ whole genome shotgun (WGS) entry which is preliminary data.</text>
</comment>